<sequence>MSILNRLAELIKKQQQLEDRLNQLEVKKTEGKGSVSPSQQTAPKIDLAVYETQAREMLAEAREEAAKIKEEAAKTREEALRLKNESLQKEADIDRKVGAVDERERLLSQLKTDLDKKLLDLEEVKKEQLAKLEKIASLTKDEAKKLILDAMEKRMSEEVAKRIKDAEAEVKAGAEEKAKEILIDAMKHGVVDCVAEYTVSAIKLPDEDMKGRIIGKEGRNIRSLEVATGVEVELDESLDIRLSSFDPIRREVAKRSLEKLIKDGRIQPQRIEEIVEKTKQEVDRILLEEGEKLCHTVKVYNLHPDLVKLLGRYKFRFSYGQNMIVHTLEETQIGIAIANDLKADIAIVRLACLLHDIGKVITEEEGNHIQLGVDLLKKYRIPERVINCVAEHHEDKPFSSVESAIVWVADAISGSRPGARYEPHEDYVKRLTNIEEIAKSFGGVSEVAAYQAGREVRVIVEPEKVTDAEMTVLVDKIVKKLEEEAKWAGQIKVTAIRETRTIGVAK</sequence>
<dbReference type="AlphaFoldDB" id="A0A2H0WNW6"/>
<dbReference type="InterPro" id="IPR004087">
    <property type="entry name" value="KH_dom"/>
</dbReference>
<dbReference type="CDD" id="cd22431">
    <property type="entry name" value="KH-I_RNaseY"/>
    <property type="match status" value="1"/>
</dbReference>
<accession>A0A2H0WNW6</accession>
<dbReference type="SUPFAM" id="SSF109604">
    <property type="entry name" value="HD-domain/PDEase-like"/>
    <property type="match status" value="1"/>
</dbReference>
<dbReference type="Pfam" id="PF00013">
    <property type="entry name" value="KH_1"/>
    <property type="match status" value="1"/>
</dbReference>
<dbReference type="InterPro" id="IPR003607">
    <property type="entry name" value="HD/PDEase_dom"/>
</dbReference>
<evidence type="ECO:0000313" key="10">
    <source>
        <dbReference type="Proteomes" id="UP000230775"/>
    </source>
</evidence>
<dbReference type="GO" id="GO:0005886">
    <property type="term" value="C:plasma membrane"/>
    <property type="evidence" value="ECO:0007669"/>
    <property type="project" value="UniProtKB-UniRule"/>
</dbReference>
<dbReference type="Pfam" id="PF01966">
    <property type="entry name" value="HD"/>
    <property type="match status" value="1"/>
</dbReference>
<keyword evidence="4 5" id="KW-0694">RNA-binding</keyword>
<dbReference type="SMART" id="SM00471">
    <property type="entry name" value="HDc"/>
    <property type="match status" value="1"/>
</dbReference>
<evidence type="ECO:0000313" key="9">
    <source>
        <dbReference type="EMBL" id="PIS14305.1"/>
    </source>
</evidence>
<dbReference type="InterPro" id="IPR036612">
    <property type="entry name" value="KH_dom_type_1_sf"/>
</dbReference>
<dbReference type="InterPro" id="IPR017705">
    <property type="entry name" value="Ribonuclease_Y"/>
</dbReference>
<evidence type="ECO:0000256" key="3">
    <source>
        <dbReference type="ARBA" id="ARBA00022801"/>
    </source>
</evidence>
<evidence type="ECO:0000256" key="4">
    <source>
        <dbReference type="ARBA" id="ARBA00022884"/>
    </source>
</evidence>
<evidence type="ECO:0000256" key="7">
    <source>
        <dbReference type="SAM" id="Coils"/>
    </source>
</evidence>
<dbReference type="GO" id="GO:0003723">
    <property type="term" value="F:RNA binding"/>
    <property type="evidence" value="ECO:0007669"/>
    <property type="project" value="UniProtKB-UniRule"/>
</dbReference>
<evidence type="ECO:0000256" key="5">
    <source>
        <dbReference type="HAMAP-Rule" id="MF_00335"/>
    </source>
</evidence>
<dbReference type="PROSITE" id="PS50084">
    <property type="entry name" value="KH_TYPE_1"/>
    <property type="match status" value="1"/>
</dbReference>
<dbReference type="CDD" id="cd00077">
    <property type="entry name" value="HDc"/>
    <property type="match status" value="1"/>
</dbReference>
<proteinExistence type="inferred from homology"/>
<dbReference type="PROSITE" id="PS51831">
    <property type="entry name" value="HD"/>
    <property type="match status" value="1"/>
</dbReference>
<dbReference type="GO" id="GO:0006402">
    <property type="term" value="P:mRNA catabolic process"/>
    <property type="evidence" value="ECO:0007669"/>
    <property type="project" value="UniProtKB-UniRule"/>
</dbReference>
<dbReference type="GO" id="GO:0016787">
    <property type="term" value="F:hydrolase activity"/>
    <property type="evidence" value="ECO:0007669"/>
    <property type="project" value="UniProtKB-KW"/>
</dbReference>
<dbReference type="NCBIfam" id="TIGR03319">
    <property type="entry name" value="RNase_Y"/>
    <property type="match status" value="1"/>
</dbReference>
<dbReference type="EMBL" id="PEZI01000071">
    <property type="protein sequence ID" value="PIS14305.1"/>
    <property type="molecule type" value="Genomic_DNA"/>
</dbReference>
<evidence type="ECO:0000256" key="2">
    <source>
        <dbReference type="ARBA" id="ARBA00022759"/>
    </source>
</evidence>
<dbReference type="SMART" id="SM00322">
    <property type="entry name" value="KH"/>
    <property type="match status" value="1"/>
</dbReference>
<dbReference type="InterPro" id="IPR004088">
    <property type="entry name" value="KH_dom_type_1"/>
</dbReference>
<dbReference type="NCBIfam" id="TIGR00277">
    <property type="entry name" value="HDIG"/>
    <property type="match status" value="1"/>
</dbReference>
<dbReference type="EC" id="3.1.-.-" evidence="5 6"/>
<evidence type="ECO:0000256" key="6">
    <source>
        <dbReference type="NCBIfam" id="TIGR03319"/>
    </source>
</evidence>
<keyword evidence="7" id="KW-0175">Coiled coil</keyword>
<dbReference type="InterPro" id="IPR022711">
    <property type="entry name" value="RNase_Y_N"/>
</dbReference>
<dbReference type="SUPFAM" id="SSF54791">
    <property type="entry name" value="Eukaryotic type KH-domain (KH-domain type I)"/>
    <property type="match status" value="1"/>
</dbReference>
<keyword evidence="3 5" id="KW-0378">Hydrolase</keyword>
<gene>
    <name evidence="5 9" type="primary">rny</name>
    <name evidence="9" type="ORF">COT64_03380</name>
</gene>
<comment type="function">
    <text evidence="5">Endoribonuclease that initiates mRNA decay.</text>
</comment>
<dbReference type="PANTHER" id="PTHR12826:SF15">
    <property type="entry name" value="RIBONUCLEASE Y"/>
    <property type="match status" value="1"/>
</dbReference>
<dbReference type="Gene3D" id="1.10.3210.10">
    <property type="entry name" value="Hypothetical protein af1432"/>
    <property type="match status" value="1"/>
</dbReference>
<comment type="caution">
    <text evidence="9">The sequence shown here is derived from an EMBL/GenBank/DDBJ whole genome shotgun (WGS) entry which is preliminary data.</text>
</comment>
<dbReference type="HAMAP" id="MF_00335">
    <property type="entry name" value="RNase_Y"/>
    <property type="match status" value="1"/>
</dbReference>
<dbReference type="InterPro" id="IPR006674">
    <property type="entry name" value="HD_domain"/>
</dbReference>
<dbReference type="Proteomes" id="UP000230775">
    <property type="component" value="Unassembled WGS sequence"/>
</dbReference>
<name>A0A2H0WNW6_9BACT</name>
<dbReference type="GO" id="GO:0004521">
    <property type="term" value="F:RNA endonuclease activity"/>
    <property type="evidence" value="ECO:0007669"/>
    <property type="project" value="UniProtKB-UniRule"/>
</dbReference>
<dbReference type="InterPro" id="IPR006675">
    <property type="entry name" value="HDIG_dom"/>
</dbReference>
<evidence type="ECO:0000259" key="8">
    <source>
        <dbReference type="PROSITE" id="PS51831"/>
    </source>
</evidence>
<organism evidence="9 10">
    <name type="scientific">Candidatus Shapirobacteria bacterium CG09_land_8_20_14_0_10_39_12</name>
    <dbReference type="NCBI Taxonomy" id="1974885"/>
    <lineage>
        <taxon>Bacteria</taxon>
        <taxon>Candidatus Shapironibacteriota</taxon>
    </lineage>
</organism>
<feature type="domain" description="HD" evidence="8">
    <location>
        <begin position="323"/>
        <end position="415"/>
    </location>
</feature>
<keyword evidence="1 5" id="KW-0540">Nuclease</keyword>
<comment type="similarity">
    <text evidence="5">Belongs to the RNase Y family.</text>
</comment>
<feature type="coiled-coil region" evidence="7">
    <location>
        <begin position="51"/>
        <end position="127"/>
    </location>
</feature>
<dbReference type="Pfam" id="PF12072">
    <property type="entry name" value="RNase_Y_N"/>
    <property type="match status" value="1"/>
</dbReference>
<protein>
    <recommendedName>
        <fullName evidence="5 6">Ribonuclease Y</fullName>
        <shortName evidence="5">RNase Y</shortName>
        <ecNumber evidence="5 6">3.1.-.-</ecNumber>
    </recommendedName>
</protein>
<evidence type="ECO:0000256" key="1">
    <source>
        <dbReference type="ARBA" id="ARBA00022722"/>
    </source>
</evidence>
<keyword evidence="2 5" id="KW-0255">Endonuclease</keyword>
<reference evidence="10" key="1">
    <citation type="submission" date="2017-09" db="EMBL/GenBank/DDBJ databases">
        <title>Depth-based differentiation of microbial function through sediment-hosted aquifers and enrichment of novel symbionts in the deep terrestrial subsurface.</title>
        <authorList>
            <person name="Probst A.J."/>
            <person name="Ladd B."/>
            <person name="Jarett J.K."/>
            <person name="Geller-Mcgrath D.E."/>
            <person name="Sieber C.M.K."/>
            <person name="Emerson J.B."/>
            <person name="Anantharaman K."/>
            <person name="Thomas B.C."/>
            <person name="Malmstrom R."/>
            <person name="Stieglmeier M."/>
            <person name="Klingl A."/>
            <person name="Woyke T."/>
            <person name="Ryan C.M."/>
            <person name="Banfield J.F."/>
        </authorList>
    </citation>
    <scope>NUCLEOTIDE SEQUENCE [LARGE SCALE GENOMIC DNA]</scope>
</reference>
<dbReference type="PANTHER" id="PTHR12826">
    <property type="entry name" value="RIBONUCLEASE Y"/>
    <property type="match status" value="1"/>
</dbReference>